<evidence type="ECO:0000259" key="1">
    <source>
        <dbReference type="Pfam" id="PF09791"/>
    </source>
</evidence>
<sequence length="132" mass="15052">MRQNEPIRLQRTTTCIRSPLSRLRRLRERPPLPRCIQRRSAWTSGVSYSTASYTAPDTTSVTGQRLEPMAPLELPVCCGTGCHNCVWIQYADELARRYKDGGQRAVDAIERVGDPMLRSFLLTEIAMQQRSK</sequence>
<protein>
    <recommendedName>
        <fullName evidence="1">Oxidoreductase-like domain-containing protein</fullName>
    </recommendedName>
</protein>
<feature type="domain" description="Oxidoreductase-like" evidence="1">
    <location>
        <begin position="68"/>
        <end position="95"/>
    </location>
</feature>
<proteinExistence type="predicted"/>
<keyword evidence="3" id="KW-1185">Reference proteome</keyword>
<dbReference type="Proteomes" id="UP001209878">
    <property type="component" value="Unassembled WGS sequence"/>
</dbReference>
<reference evidence="2" key="1">
    <citation type="journal article" date="2023" name="Mol. Biol. Evol.">
        <title>Third-Generation Sequencing Reveals the Adaptive Role of the Epigenome in Three Deep-Sea Polychaetes.</title>
        <authorList>
            <person name="Perez M."/>
            <person name="Aroh O."/>
            <person name="Sun Y."/>
            <person name="Lan Y."/>
            <person name="Juniper S.K."/>
            <person name="Young C.R."/>
            <person name="Angers B."/>
            <person name="Qian P.Y."/>
        </authorList>
    </citation>
    <scope>NUCLEOTIDE SEQUENCE</scope>
    <source>
        <strain evidence="2">R07B-5</strain>
    </source>
</reference>
<dbReference type="InterPro" id="IPR019180">
    <property type="entry name" value="Oxidoreductase-like_N"/>
</dbReference>
<dbReference type="EMBL" id="JAODUO010000230">
    <property type="protein sequence ID" value="KAK2185549.1"/>
    <property type="molecule type" value="Genomic_DNA"/>
</dbReference>
<evidence type="ECO:0000313" key="2">
    <source>
        <dbReference type="EMBL" id="KAK2185549.1"/>
    </source>
</evidence>
<organism evidence="2 3">
    <name type="scientific">Ridgeia piscesae</name>
    <name type="common">Tubeworm</name>
    <dbReference type="NCBI Taxonomy" id="27915"/>
    <lineage>
        <taxon>Eukaryota</taxon>
        <taxon>Metazoa</taxon>
        <taxon>Spiralia</taxon>
        <taxon>Lophotrochozoa</taxon>
        <taxon>Annelida</taxon>
        <taxon>Polychaeta</taxon>
        <taxon>Sedentaria</taxon>
        <taxon>Canalipalpata</taxon>
        <taxon>Sabellida</taxon>
        <taxon>Siboglinidae</taxon>
        <taxon>Ridgeia</taxon>
    </lineage>
</organism>
<comment type="caution">
    <text evidence="2">The sequence shown here is derived from an EMBL/GenBank/DDBJ whole genome shotgun (WGS) entry which is preliminary data.</text>
</comment>
<evidence type="ECO:0000313" key="3">
    <source>
        <dbReference type="Proteomes" id="UP001209878"/>
    </source>
</evidence>
<dbReference type="Pfam" id="PF09791">
    <property type="entry name" value="Oxidored-like"/>
    <property type="match status" value="1"/>
</dbReference>
<name>A0AAD9NZU9_RIDPI</name>
<gene>
    <name evidence="2" type="ORF">NP493_228g00065</name>
</gene>
<dbReference type="AlphaFoldDB" id="A0AAD9NZU9"/>
<dbReference type="GO" id="GO:0005739">
    <property type="term" value="C:mitochondrion"/>
    <property type="evidence" value="ECO:0007669"/>
    <property type="project" value="TreeGrafter"/>
</dbReference>
<dbReference type="PANTHER" id="PTHR21193:SF3">
    <property type="entry name" value="OXIDOREDUCTASE-LIKE DOMAIN-CONTAINING PROTEIN 1"/>
    <property type="match status" value="1"/>
</dbReference>
<dbReference type="InterPro" id="IPR039251">
    <property type="entry name" value="OXLD1"/>
</dbReference>
<accession>A0AAD9NZU9</accession>
<dbReference type="PANTHER" id="PTHR21193">
    <property type="entry name" value="OXIDOREDUCTASE-LIKE DOMAIN-CONTAINING PROTEIN 1"/>
    <property type="match status" value="1"/>
</dbReference>